<dbReference type="Proteomes" id="UP000827092">
    <property type="component" value="Unassembled WGS sequence"/>
</dbReference>
<keyword evidence="3" id="KW-1185">Reference proteome</keyword>
<evidence type="ECO:0000313" key="3">
    <source>
        <dbReference type="Proteomes" id="UP000827092"/>
    </source>
</evidence>
<feature type="compositionally biased region" description="Basic and acidic residues" evidence="1">
    <location>
        <begin position="71"/>
        <end position="80"/>
    </location>
</feature>
<gene>
    <name evidence="2" type="ORF">JTE90_021845</name>
</gene>
<protein>
    <submittedName>
        <fullName evidence="2">Uncharacterized protein</fullName>
    </submittedName>
</protein>
<name>A0AAV6UY81_9ARAC</name>
<organism evidence="2 3">
    <name type="scientific">Oedothorax gibbosus</name>
    <dbReference type="NCBI Taxonomy" id="931172"/>
    <lineage>
        <taxon>Eukaryota</taxon>
        <taxon>Metazoa</taxon>
        <taxon>Ecdysozoa</taxon>
        <taxon>Arthropoda</taxon>
        <taxon>Chelicerata</taxon>
        <taxon>Arachnida</taxon>
        <taxon>Araneae</taxon>
        <taxon>Araneomorphae</taxon>
        <taxon>Entelegynae</taxon>
        <taxon>Araneoidea</taxon>
        <taxon>Linyphiidae</taxon>
        <taxon>Erigoninae</taxon>
        <taxon>Oedothorax</taxon>
    </lineage>
</organism>
<dbReference type="EMBL" id="JAFNEN010000217">
    <property type="protein sequence ID" value="KAG8189340.1"/>
    <property type="molecule type" value="Genomic_DNA"/>
</dbReference>
<reference evidence="2 3" key="1">
    <citation type="journal article" date="2022" name="Nat. Ecol. Evol.">
        <title>A masculinizing supergene underlies an exaggerated male reproductive morph in a spider.</title>
        <authorList>
            <person name="Hendrickx F."/>
            <person name="De Corte Z."/>
            <person name="Sonet G."/>
            <person name="Van Belleghem S.M."/>
            <person name="Kostlbacher S."/>
            <person name="Vangestel C."/>
        </authorList>
    </citation>
    <scope>NUCLEOTIDE SEQUENCE [LARGE SCALE GENOMIC DNA]</scope>
    <source>
        <strain evidence="2">W744_W776</strain>
    </source>
</reference>
<accession>A0AAV6UY81</accession>
<evidence type="ECO:0000313" key="2">
    <source>
        <dbReference type="EMBL" id="KAG8189340.1"/>
    </source>
</evidence>
<sequence>MSRGTPPKVSQTSVKYGESELLYSLPPARPLQYPPLNNQMGGSSPMHHFDKPCQVQQVLKPVRVIHSLRVEAQPHSEHNGSGRPRYSSPLQMRDREVVSKRHRCLLGLY</sequence>
<dbReference type="AlphaFoldDB" id="A0AAV6UY81"/>
<comment type="caution">
    <text evidence="2">The sequence shown here is derived from an EMBL/GenBank/DDBJ whole genome shotgun (WGS) entry which is preliminary data.</text>
</comment>
<proteinExistence type="predicted"/>
<evidence type="ECO:0000256" key="1">
    <source>
        <dbReference type="SAM" id="MobiDB-lite"/>
    </source>
</evidence>
<feature type="region of interest" description="Disordered" evidence="1">
    <location>
        <begin position="27"/>
        <end position="49"/>
    </location>
</feature>
<feature type="region of interest" description="Disordered" evidence="1">
    <location>
        <begin position="71"/>
        <end position="94"/>
    </location>
</feature>